<comment type="subcellular location">
    <subcellularLocation>
        <location evidence="1">Cytoplasm</location>
    </subcellularLocation>
</comment>
<dbReference type="GO" id="GO:0003700">
    <property type="term" value="F:DNA-binding transcription factor activity"/>
    <property type="evidence" value="ECO:0007669"/>
    <property type="project" value="InterPro"/>
</dbReference>
<dbReference type="GO" id="GO:0005829">
    <property type="term" value="C:cytosol"/>
    <property type="evidence" value="ECO:0007669"/>
    <property type="project" value="TreeGrafter"/>
</dbReference>
<keyword evidence="6" id="KW-0678">Repressor</keyword>
<dbReference type="PANTHER" id="PTHR33202">
    <property type="entry name" value="ZINC UPTAKE REGULATION PROTEIN"/>
    <property type="match status" value="1"/>
</dbReference>
<name>A0A5C4S2F6_CHLTI</name>
<keyword evidence="10" id="KW-0238">DNA-binding</keyword>
<dbReference type="PANTHER" id="PTHR33202:SF2">
    <property type="entry name" value="FERRIC UPTAKE REGULATION PROTEIN"/>
    <property type="match status" value="1"/>
</dbReference>
<evidence type="ECO:0000256" key="4">
    <source>
        <dbReference type="ARBA" id="ARBA00020910"/>
    </source>
</evidence>
<keyword evidence="14" id="KW-1185">Reference proteome</keyword>
<dbReference type="GO" id="GO:0008270">
    <property type="term" value="F:zinc ion binding"/>
    <property type="evidence" value="ECO:0007669"/>
    <property type="project" value="TreeGrafter"/>
</dbReference>
<evidence type="ECO:0000256" key="5">
    <source>
        <dbReference type="ARBA" id="ARBA00022490"/>
    </source>
</evidence>
<dbReference type="Gene3D" id="3.30.1490.190">
    <property type="match status" value="1"/>
</dbReference>
<evidence type="ECO:0000256" key="1">
    <source>
        <dbReference type="ARBA" id="ARBA00004496"/>
    </source>
</evidence>
<dbReference type="Pfam" id="PF01475">
    <property type="entry name" value="FUR"/>
    <property type="match status" value="1"/>
</dbReference>
<dbReference type="CDD" id="cd07153">
    <property type="entry name" value="Fur_like"/>
    <property type="match status" value="1"/>
</dbReference>
<dbReference type="OrthoDB" id="8659436at2"/>
<keyword evidence="9" id="KW-0805">Transcription regulation</keyword>
<evidence type="ECO:0000256" key="3">
    <source>
        <dbReference type="ARBA" id="ARBA00011738"/>
    </source>
</evidence>
<dbReference type="GO" id="GO:1900376">
    <property type="term" value="P:regulation of secondary metabolite biosynthetic process"/>
    <property type="evidence" value="ECO:0007669"/>
    <property type="project" value="TreeGrafter"/>
</dbReference>
<dbReference type="InterPro" id="IPR036390">
    <property type="entry name" value="WH_DNA-bd_sf"/>
</dbReference>
<evidence type="ECO:0000256" key="10">
    <source>
        <dbReference type="ARBA" id="ARBA00023125"/>
    </source>
</evidence>
<accession>A0A5C4S2F6</accession>
<feature type="binding site" evidence="12">
    <location>
        <position position="89"/>
    </location>
    <ligand>
        <name>Zn(2+)</name>
        <dbReference type="ChEBI" id="CHEBI:29105"/>
    </ligand>
</feature>
<evidence type="ECO:0000256" key="2">
    <source>
        <dbReference type="ARBA" id="ARBA00007957"/>
    </source>
</evidence>
<dbReference type="GO" id="GO:0000976">
    <property type="term" value="F:transcription cis-regulatory region binding"/>
    <property type="evidence" value="ECO:0007669"/>
    <property type="project" value="TreeGrafter"/>
</dbReference>
<comment type="subunit">
    <text evidence="3">Homodimer.</text>
</comment>
<dbReference type="AlphaFoldDB" id="A0A5C4S2F6"/>
<feature type="binding site" evidence="12">
    <location>
        <position position="86"/>
    </location>
    <ligand>
        <name>Zn(2+)</name>
        <dbReference type="ChEBI" id="CHEBI:29105"/>
    </ligand>
</feature>
<evidence type="ECO:0000256" key="8">
    <source>
        <dbReference type="ARBA" id="ARBA00022833"/>
    </source>
</evidence>
<comment type="cofactor">
    <cofactor evidence="12">
        <name>Zn(2+)</name>
        <dbReference type="ChEBI" id="CHEBI:29105"/>
    </cofactor>
    <text evidence="12">Binds 1 zinc ion per subunit.</text>
</comment>
<evidence type="ECO:0000256" key="6">
    <source>
        <dbReference type="ARBA" id="ARBA00022491"/>
    </source>
</evidence>
<comment type="similarity">
    <text evidence="2">Belongs to the Fur family.</text>
</comment>
<dbReference type="GO" id="GO:0045892">
    <property type="term" value="P:negative regulation of DNA-templated transcription"/>
    <property type="evidence" value="ECO:0007669"/>
    <property type="project" value="TreeGrafter"/>
</dbReference>
<proteinExistence type="inferred from homology"/>
<evidence type="ECO:0000313" key="13">
    <source>
        <dbReference type="EMBL" id="TNJ37515.1"/>
    </source>
</evidence>
<comment type="caution">
    <text evidence="13">The sequence shown here is derived from an EMBL/GenBank/DDBJ whole genome shotgun (WGS) entry which is preliminary data.</text>
</comment>
<dbReference type="Gene3D" id="1.10.10.10">
    <property type="entry name" value="Winged helix-like DNA-binding domain superfamily/Winged helix DNA-binding domain"/>
    <property type="match status" value="1"/>
</dbReference>
<reference evidence="13 14" key="1">
    <citation type="submission" date="2019-05" db="EMBL/GenBank/DDBJ databases">
        <title>Draft Whole-Genome sequence of the green sulfur bacterium Chlorobaculum thiosulfatiphilum DSM 249.</title>
        <authorList>
            <person name="Meyer T.E."/>
            <person name="Kyndt J.A."/>
        </authorList>
    </citation>
    <scope>NUCLEOTIDE SEQUENCE [LARGE SCALE GENOMIC DNA]</scope>
    <source>
        <strain evidence="13 14">DSM 249</strain>
    </source>
</reference>
<organism evidence="13 14">
    <name type="scientific">Chlorobaculum thiosulfatiphilum</name>
    <name type="common">Chlorobium limicola f.sp. thiosulfatophilum</name>
    <dbReference type="NCBI Taxonomy" id="115852"/>
    <lineage>
        <taxon>Bacteria</taxon>
        <taxon>Pseudomonadati</taxon>
        <taxon>Chlorobiota</taxon>
        <taxon>Chlorobiia</taxon>
        <taxon>Chlorobiales</taxon>
        <taxon>Chlorobiaceae</taxon>
        <taxon>Chlorobaculum</taxon>
    </lineage>
</organism>
<dbReference type="EMBL" id="VDCH01000029">
    <property type="protein sequence ID" value="TNJ37515.1"/>
    <property type="molecule type" value="Genomic_DNA"/>
</dbReference>
<evidence type="ECO:0000256" key="12">
    <source>
        <dbReference type="PIRSR" id="PIRSR602481-1"/>
    </source>
</evidence>
<protein>
    <recommendedName>
        <fullName evidence="4">Ferric uptake regulation protein</fullName>
    </recommendedName>
</protein>
<keyword evidence="11" id="KW-0804">Transcription</keyword>
<dbReference type="Proteomes" id="UP000308271">
    <property type="component" value="Unassembled WGS sequence"/>
</dbReference>
<dbReference type="InterPro" id="IPR002481">
    <property type="entry name" value="FUR"/>
</dbReference>
<dbReference type="SUPFAM" id="SSF46785">
    <property type="entry name" value="Winged helix' DNA-binding domain"/>
    <property type="match status" value="1"/>
</dbReference>
<dbReference type="InterPro" id="IPR036388">
    <property type="entry name" value="WH-like_DNA-bd_sf"/>
</dbReference>
<gene>
    <name evidence="13" type="ORF">FGF66_10710</name>
</gene>
<evidence type="ECO:0000256" key="7">
    <source>
        <dbReference type="ARBA" id="ARBA00022723"/>
    </source>
</evidence>
<evidence type="ECO:0000256" key="9">
    <source>
        <dbReference type="ARBA" id="ARBA00023015"/>
    </source>
</evidence>
<evidence type="ECO:0000313" key="14">
    <source>
        <dbReference type="Proteomes" id="UP000308271"/>
    </source>
</evidence>
<evidence type="ECO:0000256" key="11">
    <source>
        <dbReference type="ARBA" id="ARBA00023163"/>
    </source>
</evidence>
<dbReference type="RefSeq" id="WP_139457648.1">
    <property type="nucleotide sequence ID" value="NZ_VDCH01000029.1"/>
</dbReference>
<feature type="binding site" evidence="12">
    <location>
        <position position="126"/>
    </location>
    <ligand>
        <name>Zn(2+)</name>
        <dbReference type="ChEBI" id="CHEBI:29105"/>
    </ligand>
</feature>
<keyword evidence="5" id="KW-0963">Cytoplasm</keyword>
<dbReference type="InterPro" id="IPR043135">
    <property type="entry name" value="Fur_C"/>
</dbReference>
<keyword evidence="8 12" id="KW-0862">Zinc</keyword>
<sequence>MKEERLRCTRERLSVLREIYRSNTHLDADELFVRLREKGVAISRATVYHTLDLLFRYNLVTKIDLGHKHTHYEKSWGVANHLHIICLKCGKVSEATSSELGGMMEKLCREHGYSLGSFSLQLFGECIDKEACARQVKEKCKENA</sequence>
<keyword evidence="7 12" id="KW-0479">Metal-binding</keyword>